<reference evidence="1 2" key="1">
    <citation type="journal article" date="1998" name="Science">
        <title>Genome sequence of the nematode C. elegans: a platform for investigating biology.</title>
        <authorList>
            <consortium name="The C. elegans sequencing consortium"/>
            <person name="Sulson J.E."/>
            <person name="Waterston R."/>
        </authorList>
    </citation>
    <scope>NUCLEOTIDE SEQUENCE [LARGE SCALE GENOMIC DNA]</scope>
    <source>
        <strain evidence="1 2">Bristol N2</strain>
    </source>
</reference>
<dbReference type="WormBase" id="T27A8.7">
    <property type="protein sequence ID" value="CE46288"/>
    <property type="gene ID" value="WBGene00206527"/>
</dbReference>
<dbReference type="InParanoid" id="G3MTY8"/>
<evidence type="ECO:0000313" key="2">
    <source>
        <dbReference type="Proteomes" id="UP000001940"/>
    </source>
</evidence>
<accession>G3MTY8</accession>
<keyword evidence="2" id="KW-1185">Reference proteome</keyword>
<evidence type="ECO:0000313" key="3">
    <source>
        <dbReference type="WormBase" id="T27A8.7"/>
    </source>
</evidence>
<proteinExistence type="predicted"/>
<dbReference type="AGR" id="WB:WBGene00206527"/>
<name>G3MTY8_CAEEL</name>
<protein>
    <submittedName>
        <fullName evidence="1">Uncharacterized protein</fullName>
    </submittedName>
</protein>
<dbReference type="HOGENOM" id="CLU_2906193_0_0_1"/>
<gene>
    <name evidence="1" type="ORF">CELE_T27A8.7</name>
    <name evidence="1 3" type="ORF">T27A8.7</name>
</gene>
<dbReference type="CTD" id="13224410"/>
<organism evidence="1 2">
    <name type="scientific">Caenorhabditis elegans</name>
    <dbReference type="NCBI Taxonomy" id="6239"/>
    <lineage>
        <taxon>Eukaryota</taxon>
        <taxon>Metazoa</taxon>
        <taxon>Ecdysozoa</taxon>
        <taxon>Nematoda</taxon>
        <taxon>Chromadorea</taxon>
        <taxon>Rhabditida</taxon>
        <taxon>Rhabditina</taxon>
        <taxon>Rhabditomorpha</taxon>
        <taxon>Rhabditoidea</taxon>
        <taxon>Rhabditidae</taxon>
        <taxon>Peloderinae</taxon>
        <taxon>Caenorhabditis</taxon>
    </lineage>
</organism>
<dbReference type="AlphaFoldDB" id="G3MTY8"/>
<dbReference type="PaxDb" id="6239-T27A8.7"/>
<dbReference type="RefSeq" id="NP_001257270.1">
    <property type="nucleotide sequence ID" value="NM_001270341.1"/>
</dbReference>
<dbReference type="Proteomes" id="UP000001940">
    <property type="component" value="Chromosome X"/>
</dbReference>
<dbReference type="Bgee" id="WBGene00206527">
    <property type="expression patterns" value="Expressed in pharyngeal muscle cell (C elegans) and 2 other cell types or tissues"/>
</dbReference>
<dbReference type="KEGG" id="cel:CELE_T27A8.7"/>
<evidence type="ECO:0000313" key="1">
    <source>
        <dbReference type="EMBL" id="CCD31124.1"/>
    </source>
</evidence>
<sequence length="62" mass="6968">MVWIIMERKKKEDTSVSNGLISVVSDNKVENTYTSCSSVSEIIKKFENFSSMNTSNLFGGKK</sequence>
<dbReference type="GeneID" id="13224410"/>
<dbReference type="EMBL" id="BX284606">
    <property type="protein sequence ID" value="CCD31124.1"/>
    <property type="molecule type" value="Genomic_DNA"/>
</dbReference>